<evidence type="ECO:0000256" key="2">
    <source>
        <dbReference type="ARBA" id="ARBA00008283"/>
    </source>
</evidence>
<evidence type="ECO:0000256" key="6">
    <source>
        <dbReference type="ARBA" id="ARBA00023242"/>
    </source>
</evidence>
<dbReference type="RefSeq" id="XP_024331838.1">
    <property type="nucleotide sequence ID" value="XM_024476316.1"/>
</dbReference>
<dbReference type="VEuPathDB" id="MicrosporidiaDB:G9O61_00g005600"/>
<proteinExistence type="inferred from homology"/>
<dbReference type="PANTHER" id="PTHR12749:SF0">
    <property type="entry name" value="DNA EXCISION REPAIR PROTEIN ERCC-1"/>
    <property type="match status" value="1"/>
</dbReference>
<dbReference type="GO" id="GO:0000110">
    <property type="term" value="C:nucleotide-excision repair factor 1 complex"/>
    <property type="evidence" value="ECO:0007669"/>
    <property type="project" value="TreeGrafter"/>
</dbReference>
<evidence type="ECO:0000256" key="4">
    <source>
        <dbReference type="ARBA" id="ARBA00023125"/>
    </source>
</evidence>
<keyword evidence="6" id="KW-0539">Nucleus</keyword>
<dbReference type="InterPro" id="IPR011335">
    <property type="entry name" value="Restrct_endonuc-II-like"/>
</dbReference>
<dbReference type="GO" id="GO:0070914">
    <property type="term" value="P:UV-damage excision repair"/>
    <property type="evidence" value="ECO:0007669"/>
    <property type="project" value="TreeGrafter"/>
</dbReference>
<dbReference type="InterPro" id="IPR047260">
    <property type="entry name" value="ERCC1-like_central_dom"/>
</dbReference>
<protein>
    <submittedName>
        <fullName evidence="8">Ercc1-like dna excision repair protein</fullName>
    </submittedName>
</protein>
<dbReference type="OMA" id="PHCVLVH"/>
<gene>
    <name evidence="8" type="ORF">AAJ76_700089851</name>
</gene>
<dbReference type="Gene3D" id="1.10.150.20">
    <property type="entry name" value="5' to 3' exonuclease, C-terminal subdomain"/>
    <property type="match status" value="1"/>
</dbReference>
<dbReference type="VEuPathDB" id="MicrosporidiaDB:AAJ76_700089851"/>
<dbReference type="GO" id="GO:0070522">
    <property type="term" value="C:ERCC4-ERCC1 complex"/>
    <property type="evidence" value="ECO:0007669"/>
    <property type="project" value="TreeGrafter"/>
</dbReference>
<dbReference type="InterPro" id="IPR010994">
    <property type="entry name" value="RuvA_2-like"/>
</dbReference>
<evidence type="ECO:0000313" key="9">
    <source>
        <dbReference type="Proteomes" id="UP000034350"/>
    </source>
</evidence>
<dbReference type="OrthoDB" id="10262814at2759"/>
<name>A0A0F9WFJ1_9MICR</name>
<accession>A0A0F9WFJ1</accession>
<keyword evidence="5" id="KW-0234">DNA repair</keyword>
<dbReference type="Pfam" id="PF03834">
    <property type="entry name" value="Rad10"/>
    <property type="match status" value="1"/>
</dbReference>
<comment type="similarity">
    <text evidence="2">Belongs to the ERCC1/RAD10/SWI10 family.</text>
</comment>
<keyword evidence="4" id="KW-0238">DNA-binding</keyword>
<reference evidence="8 9" key="1">
    <citation type="journal article" date="2015" name="Environ. Microbiol.">
        <title>Genome analyses suggest the presence of polyploidy and recent human-driven expansions in eight global populations of the honeybee pathogen Nosema ceranae.</title>
        <authorList>
            <person name="Pelin A."/>
            <person name="Selman M."/>
            <person name="Aris-Brosou S."/>
            <person name="Farinelli L."/>
            <person name="Corradi N."/>
        </authorList>
    </citation>
    <scope>NUCLEOTIDE SEQUENCE [LARGE SCALE GENOMIC DNA]</scope>
    <source>
        <strain evidence="8 9">PA08 1199</strain>
    </source>
</reference>
<feature type="domain" description="ERCC1-like central" evidence="7">
    <location>
        <begin position="1"/>
        <end position="110"/>
    </location>
</feature>
<dbReference type="EMBL" id="JPQZ01000007">
    <property type="protein sequence ID" value="KKO76096.1"/>
    <property type="molecule type" value="Genomic_DNA"/>
</dbReference>
<comment type="subcellular location">
    <subcellularLocation>
        <location evidence="1">Nucleus</location>
    </subcellularLocation>
</comment>
<keyword evidence="3" id="KW-0227">DNA damage</keyword>
<dbReference type="InterPro" id="IPR004579">
    <property type="entry name" value="ERCC1/RAD10/SWI10"/>
</dbReference>
<organism evidence="8 9">
    <name type="scientific">Vairimorpha ceranae</name>
    <dbReference type="NCBI Taxonomy" id="40302"/>
    <lineage>
        <taxon>Eukaryota</taxon>
        <taxon>Fungi</taxon>
        <taxon>Fungi incertae sedis</taxon>
        <taxon>Microsporidia</taxon>
        <taxon>Nosematidae</taxon>
        <taxon>Vairimorpha</taxon>
    </lineage>
</organism>
<dbReference type="Gene3D" id="3.40.50.10130">
    <property type="match status" value="1"/>
</dbReference>
<dbReference type="VEuPathDB" id="MicrosporidiaDB:NCER_101359"/>
<dbReference type="SUPFAM" id="SSF47781">
    <property type="entry name" value="RuvA domain 2-like"/>
    <property type="match status" value="1"/>
</dbReference>
<evidence type="ECO:0000259" key="7">
    <source>
        <dbReference type="Pfam" id="PF03834"/>
    </source>
</evidence>
<dbReference type="SUPFAM" id="SSF52980">
    <property type="entry name" value="Restriction endonuclease-like"/>
    <property type="match status" value="1"/>
</dbReference>
<comment type="caution">
    <text evidence="8">The sequence shown here is derived from an EMBL/GenBank/DDBJ whole genome shotgun (WGS) entry which is preliminary data.</text>
</comment>
<dbReference type="GO" id="GO:0006302">
    <property type="term" value="P:double-strand break repair"/>
    <property type="evidence" value="ECO:0007669"/>
    <property type="project" value="UniProtKB-ARBA"/>
</dbReference>
<evidence type="ECO:0000313" key="8">
    <source>
        <dbReference type="EMBL" id="KKO76096.1"/>
    </source>
</evidence>
<dbReference type="AlphaFoldDB" id="A0A0F9WFJ1"/>
<dbReference type="GeneID" id="36321269"/>
<dbReference type="GO" id="GO:0003684">
    <property type="term" value="F:damaged DNA binding"/>
    <property type="evidence" value="ECO:0007669"/>
    <property type="project" value="InterPro"/>
</dbReference>
<evidence type="ECO:0000256" key="5">
    <source>
        <dbReference type="ARBA" id="ARBA00023204"/>
    </source>
</evidence>
<evidence type="ECO:0000256" key="1">
    <source>
        <dbReference type="ARBA" id="ARBA00004123"/>
    </source>
</evidence>
<dbReference type="PANTHER" id="PTHR12749">
    <property type="entry name" value="EXCISION REPAIR CROSS-COMPLEMENTING 1 ERCC1"/>
    <property type="match status" value="1"/>
</dbReference>
<sequence length="187" mass="21952">MIRINNKQRANSVISYLTDSSYTYVDNITTDYEINDTISVLFLSLRFHCAKPEYIYKRLNKLKPYKLSVILLYIDSDNYSSTLLEMFDKVESTLLLGFSNEECARYLKGLDINQNRSINVLRRKEESYETFLQCFPKINANDSISILKNYKNLNEFFSNLEKNFKNISGIGDTKVNALKDYFEKDFI</sequence>
<dbReference type="Proteomes" id="UP000034350">
    <property type="component" value="Unassembled WGS sequence"/>
</dbReference>
<dbReference type="CDD" id="cd22325">
    <property type="entry name" value="ERCC1_C-like"/>
    <property type="match status" value="1"/>
</dbReference>
<keyword evidence="9" id="KW-1185">Reference proteome</keyword>
<evidence type="ECO:0000256" key="3">
    <source>
        <dbReference type="ARBA" id="ARBA00022763"/>
    </source>
</evidence>
<dbReference type="GO" id="GO:0006312">
    <property type="term" value="P:mitotic recombination"/>
    <property type="evidence" value="ECO:0007669"/>
    <property type="project" value="TreeGrafter"/>
</dbReference>
<dbReference type="GO" id="GO:0003697">
    <property type="term" value="F:single-stranded DNA binding"/>
    <property type="evidence" value="ECO:0007669"/>
    <property type="project" value="TreeGrafter"/>
</dbReference>